<comment type="caution">
    <text evidence="8">The sequence shown here is derived from an EMBL/GenBank/DDBJ whole genome shotgun (WGS) entry which is preliminary data.</text>
</comment>
<evidence type="ECO:0000256" key="3">
    <source>
        <dbReference type="ARBA" id="ARBA00023315"/>
    </source>
</evidence>
<dbReference type="Pfam" id="PF00483">
    <property type="entry name" value="NTP_transferase"/>
    <property type="match status" value="1"/>
</dbReference>
<dbReference type="CDD" id="cd02540">
    <property type="entry name" value="GT2_GlmU_N_bac"/>
    <property type="match status" value="1"/>
</dbReference>
<keyword evidence="2" id="KW-0548">Nucleotidyltransferase</keyword>
<evidence type="ECO:0000313" key="8">
    <source>
        <dbReference type="EMBL" id="PWU24010.1"/>
    </source>
</evidence>
<gene>
    <name evidence="8" type="ORF">C5B42_00945</name>
</gene>
<evidence type="ECO:0000256" key="5">
    <source>
        <dbReference type="ARBA" id="ARBA00048493"/>
    </source>
</evidence>
<sequence>MLQSPHMTDAIILAAGKGSRMKSTDRNKCLLPLVGKPMLCYELESLSKLGIDKPVVVVGFARESIEAELKDTVRYAVQLQPDGTAKALEVALPHLDPDTREVIVLYGDHSAFYDEYVLRSLLDHHRSHHADMTLVTVVMEDPYNYGRIVRDEKGKIKEIVEEKNATEVQRQIKEINSGNGVYSLSFLKKLLPIIEKNELSGEYYLTDIVKLGLEKGYIVETLVSHDEHLSMGVNTPQQYEAAQKAMEKKMRKA</sequence>
<comment type="catalytic activity">
    <reaction evidence="4">
        <text>alpha-D-glucosamine 1-phosphate + acetyl-CoA = N-acetyl-alpha-D-glucosamine 1-phosphate + CoA + H(+)</text>
        <dbReference type="Rhea" id="RHEA:13725"/>
        <dbReference type="ChEBI" id="CHEBI:15378"/>
        <dbReference type="ChEBI" id="CHEBI:57287"/>
        <dbReference type="ChEBI" id="CHEBI:57288"/>
        <dbReference type="ChEBI" id="CHEBI:57776"/>
        <dbReference type="ChEBI" id="CHEBI:58516"/>
        <dbReference type="EC" id="2.3.1.157"/>
    </reaction>
</comment>
<proteinExistence type="predicted"/>
<dbReference type="InterPro" id="IPR005835">
    <property type="entry name" value="NTP_transferase_dom"/>
</dbReference>
<evidence type="ECO:0000313" key="9">
    <source>
        <dbReference type="Proteomes" id="UP000246104"/>
    </source>
</evidence>
<dbReference type="PANTHER" id="PTHR43584:SF3">
    <property type="entry name" value="BIFUNCTIONAL PROTEIN GLMU"/>
    <property type="match status" value="1"/>
</dbReference>
<dbReference type="SUPFAM" id="SSF53448">
    <property type="entry name" value="Nucleotide-diphospho-sugar transferases"/>
    <property type="match status" value="1"/>
</dbReference>
<protein>
    <recommendedName>
        <fullName evidence="7">Nucleotidyl transferase domain-containing protein</fullName>
    </recommendedName>
</protein>
<feature type="domain" description="Nucleotidyl transferase" evidence="7">
    <location>
        <begin position="10"/>
        <end position="222"/>
    </location>
</feature>
<comment type="function">
    <text evidence="6">Catalyzes the last two sequential reactions in the de novo biosynthetic pathway for UDP-N-acetylglucosamine (UDP-GlcNAc). The C-terminal domain catalyzes the transfer of acetyl group from acetyl coenzyme A to glucosamine-1-phosphate (GlcN-1-P) to produce N-acetylglucosamine-1-phosphate (GlcNAc-1-P), which is converted into UDP-GlcNAc by the transfer of uridine 5-monophosphate (from uridine 5-triphosphate), a reaction catalyzed by the N-terminal domain.</text>
</comment>
<evidence type="ECO:0000256" key="1">
    <source>
        <dbReference type="ARBA" id="ARBA00022679"/>
    </source>
</evidence>
<dbReference type="Gene3D" id="3.90.550.10">
    <property type="entry name" value="Spore Coat Polysaccharide Biosynthesis Protein SpsA, Chain A"/>
    <property type="match status" value="1"/>
</dbReference>
<keyword evidence="3" id="KW-0012">Acyltransferase</keyword>
<evidence type="ECO:0000256" key="2">
    <source>
        <dbReference type="ARBA" id="ARBA00022695"/>
    </source>
</evidence>
<dbReference type="InterPro" id="IPR050065">
    <property type="entry name" value="GlmU-like"/>
</dbReference>
<organism evidence="8 9">
    <name type="scientific">Candidatus Cerribacteria bacterium 'Amazon FNV 2010 28 9'</name>
    <dbReference type="NCBI Taxonomy" id="2081795"/>
    <lineage>
        <taxon>Bacteria</taxon>
        <taxon>Candidatus Cerribacteria</taxon>
    </lineage>
</organism>
<reference evidence="8 9" key="1">
    <citation type="submission" date="2018-02" db="EMBL/GenBank/DDBJ databases">
        <title>Genomic Reconstructions from Amazon Rainforest and Pasture Soil Reveal Novel Insights into the Physiology of Candidate Phyla in Tropical Sites.</title>
        <authorList>
            <person name="Kroeger M.E."/>
            <person name="Delmont T."/>
            <person name="Eren A.M."/>
            <person name="Guo J."/>
            <person name="Meyer K.M."/>
            <person name="Khan K."/>
            <person name="Rodrigues J.L.M."/>
            <person name="Bohannan B.J.M."/>
            <person name="Tringe S."/>
            <person name="Borges C.D."/>
            <person name="Tiedje J."/>
            <person name="Tsai S.M."/>
            <person name="Nusslein K."/>
        </authorList>
    </citation>
    <scope>NUCLEOTIDE SEQUENCE [LARGE SCALE GENOMIC DNA]</scope>
    <source>
        <strain evidence="8">Amazon FNV 2010 28 9</strain>
    </source>
</reference>
<dbReference type="GO" id="GO:0003977">
    <property type="term" value="F:UDP-N-acetylglucosamine diphosphorylase activity"/>
    <property type="evidence" value="ECO:0007669"/>
    <property type="project" value="UniProtKB-EC"/>
</dbReference>
<name>A0A317JQS1_9BACT</name>
<dbReference type="InterPro" id="IPR029044">
    <property type="entry name" value="Nucleotide-diphossugar_trans"/>
</dbReference>
<dbReference type="GO" id="GO:0019134">
    <property type="term" value="F:glucosamine-1-phosphate N-acetyltransferase activity"/>
    <property type="evidence" value="ECO:0007669"/>
    <property type="project" value="UniProtKB-EC"/>
</dbReference>
<keyword evidence="1" id="KW-0808">Transferase</keyword>
<dbReference type="PANTHER" id="PTHR43584">
    <property type="entry name" value="NUCLEOTIDYL TRANSFERASE"/>
    <property type="match status" value="1"/>
</dbReference>
<evidence type="ECO:0000259" key="7">
    <source>
        <dbReference type="Pfam" id="PF00483"/>
    </source>
</evidence>
<dbReference type="AlphaFoldDB" id="A0A317JQS1"/>
<comment type="catalytic activity">
    <reaction evidence="5">
        <text>N-acetyl-alpha-D-glucosamine 1-phosphate + UTP + H(+) = UDP-N-acetyl-alpha-D-glucosamine + diphosphate</text>
        <dbReference type="Rhea" id="RHEA:13509"/>
        <dbReference type="ChEBI" id="CHEBI:15378"/>
        <dbReference type="ChEBI" id="CHEBI:33019"/>
        <dbReference type="ChEBI" id="CHEBI:46398"/>
        <dbReference type="ChEBI" id="CHEBI:57705"/>
        <dbReference type="ChEBI" id="CHEBI:57776"/>
        <dbReference type="EC" id="2.7.7.23"/>
    </reaction>
</comment>
<dbReference type="EMBL" id="PSRQ01000015">
    <property type="protein sequence ID" value="PWU24010.1"/>
    <property type="molecule type" value="Genomic_DNA"/>
</dbReference>
<dbReference type="Proteomes" id="UP000246104">
    <property type="component" value="Unassembled WGS sequence"/>
</dbReference>
<evidence type="ECO:0000256" key="4">
    <source>
        <dbReference type="ARBA" id="ARBA00048247"/>
    </source>
</evidence>
<evidence type="ECO:0000256" key="6">
    <source>
        <dbReference type="ARBA" id="ARBA00049628"/>
    </source>
</evidence>
<accession>A0A317JQS1</accession>